<accession>A0AC35U7H7</accession>
<evidence type="ECO:0000313" key="2">
    <source>
        <dbReference type="WBParaSite" id="RSKR_0000843300.1"/>
    </source>
</evidence>
<evidence type="ECO:0000313" key="1">
    <source>
        <dbReference type="Proteomes" id="UP000095286"/>
    </source>
</evidence>
<protein>
    <submittedName>
        <fullName evidence="2">60S ribosomal protein L29</fullName>
    </submittedName>
</protein>
<organism evidence="1 2">
    <name type="scientific">Rhabditophanes sp. KR3021</name>
    <dbReference type="NCBI Taxonomy" id="114890"/>
    <lineage>
        <taxon>Eukaryota</taxon>
        <taxon>Metazoa</taxon>
        <taxon>Ecdysozoa</taxon>
        <taxon>Nematoda</taxon>
        <taxon>Chromadorea</taxon>
        <taxon>Rhabditida</taxon>
        <taxon>Tylenchina</taxon>
        <taxon>Panagrolaimomorpha</taxon>
        <taxon>Strongyloidoidea</taxon>
        <taxon>Alloionematidae</taxon>
        <taxon>Rhabditophanes</taxon>
    </lineage>
</organism>
<dbReference type="Proteomes" id="UP000095286">
    <property type="component" value="Unplaced"/>
</dbReference>
<proteinExistence type="predicted"/>
<name>A0AC35U7H7_9BILA</name>
<dbReference type="WBParaSite" id="RSKR_0000843300.1">
    <property type="protein sequence ID" value="RSKR_0000843300.1"/>
    <property type="gene ID" value="RSKR_0000843300"/>
</dbReference>
<sequence>MKANYGVCPPAKKKASKKNEKKVSAALSTSNEPHDKNKAIKKGPLPIMKYFEGHHNITKHGKRDFKSKRFFDKIQKRPDGATFLCNGFVMNPKRGRPRLFRQQQFDRTVSSASTNSL</sequence>
<reference evidence="2" key="1">
    <citation type="submission" date="2016-11" db="UniProtKB">
        <authorList>
            <consortium name="WormBaseParasite"/>
        </authorList>
    </citation>
    <scope>IDENTIFICATION</scope>
    <source>
        <strain evidence="2">KR3021</strain>
    </source>
</reference>